<dbReference type="Proteomes" id="UP001500909">
    <property type="component" value="Unassembled WGS sequence"/>
</dbReference>
<gene>
    <name evidence="3" type="ORF">GCM10010361_10290</name>
</gene>
<evidence type="ECO:0000313" key="4">
    <source>
        <dbReference type="Proteomes" id="UP001500909"/>
    </source>
</evidence>
<evidence type="ECO:0000256" key="1">
    <source>
        <dbReference type="SAM" id="MobiDB-lite"/>
    </source>
</evidence>
<dbReference type="InterPro" id="IPR011050">
    <property type="entry name" value="Pectin_lyase_fold/virulence"/>
</dbReference>
<dbReference type="Pfam" id="PF22816">
    <property type="entry name" value="CatAgl_D2"/>
    <property type="match status" value="1"/>
</dbReference>
<organism evidence="3 4">
    <name type="scientific">Streptomyces olivaceiscleroticus</name>
    <dbReference type="NCBI Taxonomy" id="68245"/>
    <lineage>
        <taxon>Bacteria</taxon>
        <taxon>Bacillati</taxon>
        <taxon>Actinomycetota</taxon>
        <taxon>Actinomycetes</taxon>
        <taxon>Kitasatosporales</taxon>
        <taxon>Streptomycetaceae</taxon>
        <taxon>Streptomyces</taxon>
    </lineage>
</organism>
<feature type="compositionally biased region" description="Pro residues" evidence="1">
    <location>
        <begin position="1"/>
        <end position="11"/>
    </location>
</feature>
<dbReference type="SUPFAM" id="SSF51126">
    <property type="entry name" value="Pectin lyase-like"/>
    <property type="match status" value="1"/>
</dbReference>
<keyword evidence="4" id="KW-1185">Reference proteome</keyword>
<dbReference type="InterPro" id="IPR012334">
    <property type="entry name" value="Pectin_lyas_fold"/>
</dbReference>
<feature type="domain" description="Alpha-1,3-glucanase catalytic" evidence="2">
    <location>
        <begin position="38"/>
        <end position="228"/>
    </location>
</feature>
<evidence type="ECO:0000313" key="3">
    <source>
        <dbReference type="EMBL" id="GAA0448309.1"/>
    </source>
</evidence>
<protein>
    <recommendedName>
        <fullName evidence="2">Alpha-1,3-glucanase catalytic domain-containing protein</fullName>
    </recommendedName>
</protein>
<dbReference type="EMBL" id="BAAABY010000009">
    <property type="protein sequence ID" value="GAA0448309.1"/>
    <property type="molecule type" value="Genomic_DNA"/>
</dbReference>
<evidence type="ECO:0000259" key="2">
    <source>
        <dbReference type="Pfam" id="PF22816"/>
    </source>
</evidence>
<proteinExistence type="predicted"/>
<sequence>MSGPPSTPAPRCPGAATSKAPASDTSPRRTPPINGDPTIDAGGADEKNNVYENLTSLLTWRAAGIAVYGGYHNTFRNIRIADTLVYSGITISSLDFGYPMNGFGTDPTNLEHITIERAGGHFWGKQIFPGIWLFSASKIFQGIRVTDVDIVDPTYHGIMFQTNYVGGQPQYPVKDTVLTDVSISGAHKSGDEFDAKSGVGVWANELPEPGQGPAVGEAVFRNLRLTDNAQDIKNTTSTFKITRE</sequence>
<name>A0ABP3JBZ0_9ACTN</name>
<reference evidence="4" key="1">
    <citation type="journal article" date="2019" name="Int. J. Syst. Evol. Microbiol.">
        <title>The Global Catalogue of Microorganisms (GCM) 10K type strain sequencing project: providing services to taxonomists for standard genome sequencing and annotation.</title>
        <authorList>
            <consortium name="The Broad Institute Genomics Platform"/>
            <consortium name="The Broad Institute Genome Sequencing Center for Infectious Disease"/>
            <person name="Wu L."/>
            <person name="Ma J."/>
        </authorList>
    </citation>
    <scope>NUCLEOTIDE SEQUENCE [LARGE SCALE GENOMIC DNA]</scope>
    <source>
        <strain evidence="4">JCM 4805</strain>
    </source>
</reference>
<feature type="region of interest" description="Disordered" evidence="1">
    <location>
        <begin position="1"/>
        <end position="45"/>
    </location>
</feature>
<accession>A0ABP3JBZ0</accession>
<dbReference type="Gene3D" id="2.160.20.10">
    <property type="entry name" value="Single-stranded right-handed beta-helix, Pectin lyase-like"/>
    <property type="match status" value="1"/>
</dbReference>
<dbReference type="InterPro" id="IPR055149">
    <property type="entry name" value="Agl_cat_D2"/>
</dbReference>
<comment type="caution">
    <text evidence="3">The sequence shown here is derived from an EMBL/GenBank/DDBJ whole genome shotgun (WGS) entry which is preliminary data.</text>
</comment>